<name>A0A5Q2TF22_9BACI</name>
<gene>
    <name evidence="4" type="ORF">GI584_00115</name>
</gene>
<keyword evidence="5" id="KW-1185">Reference proteome</keyword>
<dbReference type="PANTHER" id="PTHR46558">
    <property type="entry name" value="TRACRIPTIONAL REGULATORY PROTEIN-RELATED-RELATED"/>
    <property type="match status" value="1"/>
</dbReference>
<dbReference type="Gene3D" id="1.10.260.40">
    <property type="entry name" value="lambda repressor-like DNA-binding domains"/>
    <property type="match status" value="1"/>
</dbReference>
<evidence type="ECO:0000256" key="1">
    <source>
        <dbReference type="ARBA" id="ARBA00023125"/>
    </source>
</evidence>
<proteinExistence type="predicted"/>
<dbReference type="Pfam" id="PF01381">
    <property type="entry name" value="HTH_3"/>
    <property type="match status" value="1"/>
</dbReference>
<protein>
    <submittedName>
        <fullName evidence="4">Helix-turn-helix domain-containing protein</fullName>
    </submittedName>
</protein>
<dbReference type="SUPFAM" id="SSF47413">
    <property type="entry name" value="lambda repressor-like DNA-binding domains"/>
    <property type="match status" value="1"/>
</dbReference>
<dbReference type="RefSeq" id="WP_153789857.1">
    <property type="nucleotide sequence ID" value="NZ_CP045915.1"/>
</dbReference>
<dbReference type="GO" id="GO:0003677">
    <property type="term" value="F:DNA binding"/>
    <property type="evidence" value="ECO:0007669"/>
    <property type="project" value="UniProtKB-KW"/>
</dbReference>
<keyword evidence="1" id="KW-0238">DNA-binding</keyword>
<dbReference type="PANTHER" id="PTHR46558:SF14">
    <property type="entry name" value="HTH-TYPE TRANSCRIPTIONAL REGULATOR ANSR"/>
    <property type="match status" value="1"/>
</dbReference>
<dbReference type="CDD" id="cd00093">
    <property type="entry name" value="HTH_XRE"/>
    <property type="match status" value="1"/>
</dbReference>
<evidence type="ECO:0000313" key="4">
    <source>
        <dbReference type="EMBL" id="QGH32583.1"/>
    </source>
</evidence>
<evidence type="ECO:0000313" key="5">
    <source>
        <dbReference type="Proteomes" id="UP000339690"/>
    </source>
</evidence>
<accession>A0A5Q2TF22</accession>
<evidence type="ECO:0000259" key="3">
    <source>
        <dbReference type="PROSITE" id="PS50943"/>
    </source>
</evidence>
<evidence type="ECO:0000256" key="2">
    <source>
        <dbReference type="SAM" id="Coils"/>
    </source>
</evidence>
<dbReference type="InterPro" id="IPR001387">
    <property type="entry name" value="Cro/C1-type_HTH"/>
</dbReference>
<dbReference type="InterPro" id="IPR010982">
    <property type="entry name" value="Lambda_DNA-bd_dom_sf"/>
</dbReference>
<dbReference type="Proteomes" id="UP000339690">
    <property type="component" value="Chromosome"/>
</dbReference>
<dbReference type="PROSITE" id="PS50943">
    <property type="entry name" value="HTH_CROC1"/>
    <property type="match status" value="1"/>
</dbReference>
<organism evidence="4 5">
    <name type="scientific">Gracilibacillus salitolerans</name>
    <dbReference type="NCBI Taxonomy" id="2663022"/>
    <lineage>
        <taxon>Bacteria</taxon>
        <taxon>Bacillati</taxon>
        <taxon>Bacillota</taxon>
        <taxon>Bacilli</taxon>
        <taxon>Bacillales</taxon>
        <taxon>Bacillaceae</taxon>
        <taxon>Gracilibacillus</taxon>
    </lineage>
</organism>
<sequence>MEKFGDRLKRLRQNKKLYQKDLAQKLNISKSAIGMYERNEREPSFELLTKISDYFDVSISYLVDGKEHKKEEDQGDLFFFDMKGLTEEEIDDIKRHIDYVKWKAKQDRGE</sequence>
<dbReference type="KEGG" id="grc:GI584_00115"/>
<dbReference type="EMBL" id="CP045915">
    <property type="protein sequence ID" value="QGH32583.1"/>
    <property type="molecule type" value="Genomic_DNA"/>
</dbReference>
<feature type="coiled-coil region" evidence="2">
    <location>
        <begin position="1"/>
        <end position="28"/>
    </location>
</feature>
<reference evidence="4 5" key="1">
    <citation type="submission" date="2019-11" db="EMBL/GenBank/DDBJ databases">
        <title>Gracilibacillus salitolerans sp. nov., a moderate halophile isolated from a saline soil in northwest China.</title>
        <authorList>
            <person name="Gan L."/>
        </authorList>
    </citation>
    <scope>NUCLEOTIDE SEQUENCE [LARGE SCALE GENOMIC DNA]</scope>
    <source>
        <strain evidence="4 5">SCU50</strain>
    </source>
</reference>
<dbReference type="SMART" id="SM00530">
    <property type="entry name" value="HTH_XRE"/>
    <property type="match status" value="1"/>
</dbReference>
<dbReference type="AlphaFoldDB" id="A0A5Q2TF22"/>
<feature type="domain" description="HTH cro/C1-type" evidence="3">
    <location>
        <begin position="8"/>
        <end position="62"/>
    </location>
</feature>
<keyword evidence="2" id="KW-0175">Coiled coil</keyword>